<name>A0A7S0I4C5_9EUKA</name>
<accession>A0A7S0I4C5</accession>
<dbReference type="AlphaFoldDB" id="A0A7S0I4C5"/>
<dbReference type="EMBL" id="HBEP01036026">
    <property type="protein sequence ID" value="CAD8510507.1"/>
    <property type="molecule type" value="Transcribed_RNA"/>
</dbReference>
<sequence>MPGFVIETAGGGGVIATVDALGRVVLSLVRDAAAPANATAVQWGTFDRDVALPAGAAVAMRLLCRRDMIELYLDDLLFPVYLMPTTTGRVGVLPHASALVSGARLWQMSLPADGEHKATRAFRPTSVEDAVVVEA</sequence>
<protein>
    <submittedName>
        <fullName evidence="1">Uncharacterized protein</fullName>
    </submittedName>
</protein>
<gene>
    <name evidence="1" type="ORF">PANT1444_LOCUS20400</name>
</gene>
<reference evidence="1" key="1">
    <citation type="submission" date="2021-01" db="EMBL/GenBank/DDBJ databases">
        <authorList>
            <person name="Corre E."/>
            <person name="Pelletier E."/>
            <person name="Niang G."/>
            <person name="Scheremetjew M."/>
            <person name="Finn R."/>
            <person name="Kale V."/>
            <person name="Holt S."/>
            <person name="Cochrane G."/>
            <person name="Meng A."/>
            <person name="Brown T."/>
            <person name="Cohen L."/>
        </authorList>
    </citation>
    <scope>NUCLEOTIDE SEQUENCE</scope>
    <source>
        <strain evidence="1">CCMP1374</strain>
    </source>
</reference>
<proteinExistence type="predicted"/>
<evidence type="ECO:0000313" key="1">
    <source>
        <dbReference type="EMBL" id="CAD8510507.1"/>
    </source>
</evidence>
<organism evidence="1">
    <name type="scientific">Phaeocystis antarctica</name>
    <dbReference type="NCBI Taxonomy" id="33657"/>
    <lineage>
        <taxon>Eukaryota</taxon>
        <taxon>Haptista</taxon>
        <taxon>Haptophyta</taxon>
        <taxon>Prymnesiophyceae</taxon>
        <taxon>Phaeocystales</taxon>
        <taxon>Phaeocystaceae</taxon>
        <taxon>Phaeocystis</taxon>
    </lineage>
</organism>